<dbReference type="PROSITE" id="PS00455">
    <property type="entry name" value="AMP_BINDING"/>
    <property type="match status" value="1"/>
</dbReference>
<evidence type="ECO:0000259" key="8">
    <source>
        <dbReference type="Pfam" id="PF00501"/>
    </source>
</evidence>
<dbReference type="EC" id="6.2.1.1" evidence="2"/>
<comment type="caution">
    <text evidence="11">The sequence shown here is derived from an EMBL/GenBank/DDBJ whole genome shotgun (WGS) entry which is preliminary data.</text>
</comment>
<gene>
    <name evidence="11" type="ORF">FC770_00355</name>
</gene>
<reference evidence="11 12" key="1">
    <citation type="submission" date="2019-04" db="EMBL/GenBank/DDBJ databases">
        <authorList>
            <person name="Dong K."/>
        </authorList>
    </citation>
    <scope>NUCLEOTIDE SEQUENCE [LARGE SCALE GENOMIC DNA]</scope>
    <source>
        <strain evidence="12">dk3543</strain>
    </source>
</reference>
<feature type="domain" description="AMP-binding enzyme C-terminal" evidence="9">
    <location>
        <begin position="539"/>
        <end position="611"/>
    </location>
</feature>
<keyword evidence="12" id="KW-1185">Reference proteome</keyword>
<dbReference type="InterPro" id="IPR000873">
    <property type="entry name" value="AMP-dep_synth/lig_dom"/>
</dbReference>
<evidence type="ECO:0000256" key="6">
    <source>
        <dbReference type="ARBA" id="ARBA00022990"/>
    </source>
</evidence>
<keyword evidence="3" id="KW-0436">Ligase</keyword>
<dbReference type="AlphaFoldDB" id="A0A4U2YQK8"/>
<dbReference type="EMBL" id="SZPY01000001">
    <property type="protein sequence ID" value="TKI63679.1"/>
    <property type="molecule type" value="Genomic_DNA"/>
</dbReference>
<comment type="similarity">
    <text evidence="1">Belongs to the ATP-dependent AMP-binding enzyme family.</text>
</comment>
<dbReference type="Pfam" id="PF13193">
    <property type="entry name" value="AMP-binding_C"/>
    <property type="match status" value="1"/>
</dbReference>
<evidence type="ECO:0000256" key="7">
    <source>
        <dbReference type="SAM" id="MobiDB-lite"/>
    </source>
</evidence>
<evidence type="ECO:0000259" key="10">
    <source>
        <dbReference type="Pfam" id="PF16177"/>
    </source>
</evidence>
<dbReference type="InterPro" id="IPR032387">
    <property type="entry name" value="ACAS_N"/>
</dbReference>
<dbReference type="Proteomes" id="UP000307808">
    <property type="component" value="Unassembled WGS sequence"/>
</dbReference>
<dbReference type="PANTHER" id="PTHR24095">
    <property type="entry name" value="ACETYL-COENZYME A SYNTHETASE"/>
    <property type="match status" value="1"/>
</dbReference>
<name>A0A4U2YQK8_9ACTN</name>
<dbReference type="Gene3D" id="3.30.300.30">
    <property type="match status" value="1"/>
</dbReference>
<protein>
    <recommendedName>
        <fullName evidence="2">acetate--CoA ligase</fullName>
        <ecNumber evidence="2">6.2.1.1</ecNumber>
    </recommendedName>
</protein>
<organism evidence="11 12">
    <name type="scientific">Nocardioides jishulii</name>
    <dbReference type="NCBI Taxonomy" id="2575440"/>
    <lineage>
        <taxon>Bacteria</taxon>
        <taxon>Bacillati</taxon>
        <taxon>Actinomycetota</taxon>
        <taxon>Actinomycetes</taxon>
        <taxon>Propionibacteriales</taxon>
        <taxon>Nocardioidaceae</taxon>
        <taxon>Nocardioides</taxon>
    </lineage>
</organism>
<feature type="domain" description="Acetyl-coenzyme A synthetase N-terminal" evidence="10">
    <location>
        <begin position="41"/>
        <end position="96"/>
    </location>
</feature>
<evidence type="ECO:0000259" key="9">
    <source>
        <dbReference type="Pfam" id="PF13193"/>
    </source>
</evidence>
<evidence type="ECO:0000256" key="3">
    <source>
        <dbReference type="ARBA" id="ARBA00022598"/>
    </source>
</evidence>
<dbReference type="Gene3D" id="3.40.50.12780">
    <property type="entry name" value="N-terminal domain of ligase-like"/>
    <property type="match status" value="1"/>
</dbReference>
<dbReference type="Pfam" id="PF16177">
    <property type="entry name" value="ACAS_N"/>
    <property type="match status" value="1"/>
</dbReference>
<proteinExistence type="inferred from homology"/>
<dbReference type="RefSeq" id="WP_137064144.1">
    <property type="nucleotide sequence ID" value="NZ_CP040748.1"/>
</dbReference>
<keyword evidence="6" id="KW-0007">Acetylation</keyword>
<evidence type="ECO:0000256" key="5">
    <source>
        <dbReference type="ARBA" id="ARBA00022840"/>
    </source>
</evidence>
<dbReference type="GO" id="GO:0003987">
    <property type="term" value="F:acetate-CoA ligase activity"/>
    <property type="evidence" value="ECO:0007669"/>
    <property type="project" value="UniProtKB-EC"/>
</dbReference>
<dbReference type="PANTHER" id="PTHR24095:SF14">
    <property type="entry name" value="ACETYL-COENZYME A SYNTHETASE 1"/>
    <property type="match status" value="1"/>
</dbReference>
<dbReference type="OrthoDB" id="9803968at2"/>
<feature type="domain" description="AMP-dependent synthetase/ligase" evidence="8">
    <location>
        <begin position="107"/>
        <end position="474"/>
    </location>
</feature>
<dbReference type="GO" id="GO:0005524">
    <property type="term" value="F:ATP binding"/>
    <property type="evidence" value="ECO:0007669"/>
    <property type="project" value="UniProtKB-KW"/>
</dbReference>
<dbReference type="InterPro" id="IPR042099">
    <property type="entry name" value="ANL_N_sf"/>
</dbReference>
<dbReference type="Pfam" id="PF00501">
    <property type="entry name" value="AMP-binding"/>
    <property type="match status" value="1"/>
</dbReference>
<dbReference type="GO" id="GO:0006085">
    <property type="term" value="P:acetyl-CoA biosynthetic process"/>
    <property type="evidence" value="ECO:0007669"/>
    <property type="project" value="TreeGrafter"/>
</dbReference>
<evidence type="ECO:0000313" key="12">
    <source>
        <dbReference type="Proteomes" id="UP000307808"/>
    </source>
</evidence>
<dbReference type="SUPFAM" id="SSF56801">
    <property type="entry name" value="Acetyl-CoA synthetase-like"/>
    <property type="match status" value="1"/>
</dbReference>
<dbReference type="InterPro" id="IPR025110">
    <property type="entry name" value="AMP-bd_C"/>
</dbReference>
<evidence type="ECO:0000256" key="4">
    <source>
        <dbReference type="ARBA" id="ARBA00022741"/>
    </source>
</evidence>
<dbReference type="InterPro" id="IPR020845">
    <property type="entry name" value="AMP-binding_CS"/>
</dbReference>
<evidence type="ECO:0000313" key="11">
    <source>
        <dbReference type="EMBL" id="TKI63679.1"/>
    </source>
</evidence>
<dbReference type="InterPro" id="IPR045851">
    <property type="entry name" value="AMP-bd_C_sf"/>
</dbReference>
<evidence type="ECO:0000256" key="2">
    <source>
        <dbReference type="ARBA" id="ARBA00013275"/>
    </source>
</evidence>
<keyword evidence="4" id="KW-0547">Nucleotide-binding</keyword>
<evidence type="ECO:0000256" key="1">
    <source>
        <dbReference type="ARBA" id="ARBA00006432"/>
    </source>
</evidence>
<accession>A0A4U2YQK8</accession>
<keyword evidence="5" id="KW-0067">ATP-binding</keyword>
<sequence length="650" mass="70077">MRGPGLFAAPDAPAWVPGPEHLDRSRLLRAARRWGHDDVASLHAASVDDPEWFWRAVVEDLRIDFREPFDTVVDASAGHPLPRWFTGGRLNAADLCVHRHATDPAVADKPAVVFEGDGGEQRRLTYRELDGEVRRFAANLAARGVRRGDRVVLFLPVVPEAVVAFLACAALGAVSVPAFTGYGPEALATRLRESGATVLVTADGTTRRGRPVPLKATADEALADVDTVTLCVVVAHSGGDVPMVEGRDLYWHDLDPTPTPVETVAVESNDPLTIIYTSGTTGAPKGIVHSHAGFSVKAAVDFAYGFDLDADDTIAWIADMGWMLGPLLIMGGLQLGATIVLVEGLPHHPTPQRLWRIAETHGVTFQGIAPTAARLLMNEGAEPEHDISAIRSFASTGEAWDAPTWQWLFERVGGTTRPIVNYSGGTETGGGILVSYPFLPAAAAGFNGPLPGMDVAVLDQQGRSVVGEVGELSVLNTWPGMTHAFWGDTERYLETYWQRFPDTWVHGDLAEVQADGTWRLHGRSDDTIKVSGRRVGPSEIEAALLRDPRVLEAAVIGVPDEMRGQRVVAFAVVRPEADLDDVRASAVHHVGKSFAPTLHVVRSLPKTKNGKIMRRAIRARHLGEPAGDLSSLEPTTPLEDIPTQQEAGAR</sequence>
<feature type="region of interest" description="Disordered" evidence="7">
    <location>
        <begin position="623"/>
        <end position="650"/>
    </location>
</feature>